<gene>
    <name evidence="2" type="ORF">IAB44_05775</name>
</gene>
<protein>
    <submittedName>
        <fullName evidence="2">Uncharacterized protein</fullName>
    </submittedName>
</protein>
<feature type="transmembrane region" description="Helical" evidence="1">
    <location>
        <begin position="12"/>
        <end position="39"/>
    </location>
</feature>
<dbReference type="Proteomes" id="UP000823935">
    <property type="component" value="Unassembled WGS sequence"/>
</dbReference>
<feature type="transmembrane region" description="Helical" evidence="1">
    <location>
        <begin position="51"/>
        <end position="73"/>
    </location>
</feature>
<feature type="transmembrane region" description="Helical" evidence="1">
    <location>
        <begin position="137"/>
        <end position="156"/>
    </location>
</feature>
<feature type="transmembrane region" description="Helical" evidence="1">
    <location>
        <begin position="168"/>
        <end position="187"/>
    </location>
</feature>
<organism evidence="2 3">
    <name type="scientific">Candidatus Limivivens intestinipullorum</name>
    <dbReference type="NCBI Taxonomy" id="2840858"/>
    <lineage>
        <taxon>Bacteria</taxon>
        <taxon>Bacillati</taxon>
        <taxon>Bacillota</taxon>
        <taxon>Clostridia</taxon>
        <taxon>Lachnospirales</taxon>
        <taxon>Lachnospiraceae</taxon>
        <taxon>Lachnospiraceae incertae sedis</taxon>
        <taxon>Candidatus Limivivens</taxon>
    </lineage>
</organism>
<evidence type="ECO:0000313" key="2">
    <source>
        <dbReference type="EMBL" id="HIS31046.1"/>
    </source>
</evidence>
<reference evidence="2" key="2">
    <citation type="journal article" date="2021" name="PeerJ">
        <title>Extensive microbial diversity within the chicken gut microbiome revealed by metagenomics and culture.</title>
        <authorList>
            <person name="Gilroy R."/>
            <person name="Ravi A."/>
            <person name="Getino M."/>
            <person name="Pursley I."/>
            <person name="Horton D.L."/>
            <person name="Alikhan N.F."/>
            <person name="Baker D."/>
            <person name="Gharbi K."/>
            <person name="Hall N."/>
            <person name="Watson M."/>
            <person name="Adriaenssens E.M."/>
            <person name="Foster-Nyarko E."/>
            <person name="Jarju S."/>
            <person name="Secka A."/>
            <person name="Antonio M."/>
            <person name="Oren A."/>
            <person name="Chaudhuri R.R."/>
            <person name="La Ragione R."/>
            <person name="Hildebrand F."/>
            <person name="Pallen M.J."/>
        </authorList>
    </citation>
    <scope>NUCLEOTIDE SEQUENCE</scope>
    <source>
        <strain evidence="2">CHK190-19873</strain>
    </source>
</reference>
<keyword evidence="1" id="KW-0472">Membrane</keyword>
<comment type="caution">
    <text evidence="2">The sequence shown here is derived from an EMBL/GenBank/DDBJ whole genome shotgun (WGS) entry which is preliminary data.</text>
</comment>
<proteinExistence type="predicted"/>
<feature type="transmembrane region" description="Helical" evidence="1">
    <location>
        <begin position="105"/>
        <end position="125"/>
    </location>
</feature>
<name>A0A9D1ESQ1_9FIRM</name>
<evidence type="ECO:0000256" key="1">
    <source>
        <dbReference type="SAM" id="Phobius"/>
    </source>
</evidence>
<feature type="transmembrane region" description="Helical" evidence="1">
    <location>
        <begin position="222"/>
        <end position="240"/>
    </location>
</feature>
<sequence length="246" mass="27301">MNYIKSEFYRTIRCRGFVIASGVIFALCAAVIILCAVMNQNYTVKVTGSAILGLVIMISGSFLYFAAMIGYLIDNGEKKEHTVKHTVAYGIAREKLYLLRFANQAVWGTAVYFLTAGLLWLLSALLLPGTDAESVNLFWKTIVTLYPLCIGTLALLHAISMNMENTNLSIVPLALILSVLPWALQIIGMRFEIMTEVARWLPSSLANYSRILEEAGMVEKCWGVGIFWIAASSAVGILLYKKQEIR</sequence>
<keyword evidence="1" id="KW-0812">Transmembrane</keyword>
<accession>A0A9D1ESQ1</accession>
<evidence type="ECO:0000313" key="3">
    <source>
        <dbReference type="Proteomes" id="UP000823935"/>
    </source>
</evidence>
<keyword evidence="1" id="KW-1133">Transmembrane helix</keyword>
<dbReference type="AlphaFoldDB" id="A0A9D1ESQ1"/>
<dbReference type="EMBL" id="DVIQ01000027">
    <property type="protein sequence ID" value="HIS31046.1"/>
    <property type="molecule type" value="Genomic_DNA"/>
</dbReference>
<reference evidence="2" key="1">
    <citation type="submission" date="2020-10" db="EMBL/GenBank/DDBJ databases">
        <authorList>
            <person name="Gilroy R."/>
        </authorList>
    </citation>
    <scope>NUCLEOTIDE SEQUENCE</scope>
    <source>
        <strain evidence="2">CHK190-19873</strain>
    </source>
</reference>